<evidence type="ECO:0000256" key="6">
    <source>
        <dbReference type="ARBA" id="ARBA00022989"/>
    </source>
</evidence>
<reference evidence="15 16" key="1">
    <citation type="submission" date="2023-03" db="EMBL/GenBank/DDBJ databases">
        <title>Genome insight into feeding habits of ladybird beetles.</title>
        <authorList>
            <person name="Li H.-S."/>
            <person name="Huang Y.-H."/>
            <person name="Pang H."/>
        </authorList>
    </citation>
    <scope>NUCLEOTIDE SEQUENCE [LARGE SCALE GENOMIC DNA]</scope>
    <source>
        <strain evidence="15">SYSU_2023b</strain>
        <tissue evidence="15">Whole body</tissue>
    </source>
</reference>
<feature type="domain" description="Fatty acid desaturase" evidence="14">
    <location>
        <begin position="69"/>
        <end position="276"/>
    </location>
</feature>
<dbReference type="GO" id="GO:0005506">
    <property type="term" value="F:iron ion binding"/>
    <property type="evidence" value="ECO:0007669"/>
    <property type="project" value="TreeGrafter"/>
</dbReference>
<keyword evidence="11 12" id="KW-0275">Fatty acid biosynthesis</keyword>
<dbReference type="InterPro" id="IPR015876">
    <property type="entry name" value="Acyl-CoA_DS"/>
</dbReference>
<organism evidence="15 16">
    <name type="scientific">Henosepilachna vigintioctopunctata</name>
    <dbReference type="NCBI Taxonomy" id="420089"/>
    <lineage>
        <taxon>Eukaryota</taxon>
        <taxon>Metazoa</taxon>
        <taxon>Ecdysozoa</taxon>
        <taxon>Arthropoda</taxon>
        <taxon>Hexapoda</taxon>
        <taxon>Insecta</taxon>
        <taxon>Pterygota</taxon>
        <taxon>Neoptera</taxon>
        <taxon>Endopterygota</taxon>
        <taxon>Coleoptera</taxon>
        <taxon>Polyphaga</taxon>
        <taxon>Cucujiformia</taxon>
        <taxon>Coccinelloidea</taxon>
        <taxon>Coccinellidae</taxon>
        <taxon>Epilachninae</taxon>
        <taxon>Epilachnini</taxon>
        <taxon>Henosepilachna</taxon>
    </lineage>
</organism>
<feature type="transmembrane region" description="Helical" evidence="13">
    <location>
        <begin position="46"/>
        <end position="64"/>
    </location>
</feature>
<dbReference type="Pfam" id="PF00487">
    <property type="entry name" value="FA_desaturase"/>
    <property type="match status" value="1"/>
</dbReference>
<dbReference type="PANTHER" id="PTHR11351">
    <property type="entry name" value="ACYL-COA DESATURASE"/>
    <property type="match status" value="1"/>
</dbReference>
<evidence type="ECO:0000256" key="13">
    <source>
        <dbReference type="SAM" id="Phobius"/>
    </source>
</evidence>
<name>A0AAW1UFD3_9CUCU</name>
<evidence type="ECO:0000256" key="9">
    <source>
        <dbReference type="ARBA" id="ARBA00023098"/>
    </source>
</evidence>
<dbReference type="Proteomes" id="UP001431783">
    <property type="component" value="Unassembled WGS sequence"/>
</dbReference>
<keyword evidence="10 13" id="KW-0472">Membrane</keyword>
<dbReference type="AlphaFoldDB" id="A0AAW1UFD3"/>
<feature type="transmembrane region" description="Helical" evidence="13">
    <location>
        <begin position="222"/>
        <end position="242"/>
    </location>
</feature>
<protein>
    <recommendedName>
        <fullName evidence="14">Fatty acid desaturase domain-containing protein</fullName>
    </recommendedName>
</protein>
<comment type="subcellular location">
    <subcellularLocation>
        <location evidence="1">Membrane</location>
        <topology evidence="1">Multi-pass membrane protein</topology>
    </subcellularLocation>
</comment>
<comment type="caution">
    <text evidence="15">The sequence shown here is derived from an EMBL/GenBank/DDBJ whole genome shotgun (WGS) entry which is preliminary data.</text>
</comment>
<dbReference type="GO" id="GO:0004768">
    <property type="term" value="F:stearoyl-CoA 9-desaturase activity"/>
    <property type="evidence" value="ECO:0007669"/>
    <property type="project" value="TreeGrafter"/>
</dbReference>
<feature type="transmembrane region" description="Helical" evidence="13">
    <location>
        <begin position="192"/>
        <end position="210"/>
    </location>
</feature>
<feature type="transmembrane region" description="Helical" evidence="13">
    <location>
        <begin position="284"/>
        <end position="305"/>
    </location>
</feature>
<proteinExistence type="inferred from homology"/>
<gene>
    <name evidence="15" type="ORF">WA026_003689</name>
</gene>
<keyword evidence="5" id="KW-0276">Fatty acid metabolism</keyword>
<evidence type="ECO:0000256" key="3">
    <source>
        <dbReference type="ARBA" id="ARBA00022516"/>
    </source>
</evidence>
<evidence type="ECO:0000256" key="4">
    <source>
        <dbReference type="ARBA" id="ARBA00022692"/>
    </source>
</evidence>
<evidence type="ECO:0000256" key="7">
    <source>
        <dbReference type="ARBA" id="ARBA00023002"/>
    </source>
</evidence>
<keyword evidence="8" id="KW-0408">Iron</keyword>
<evidence type="ECO:0000313" key="15">
    <source>
        <dbReference type="EMBL" id="KAK9878855.1"/>
    </source>
</evidence>
<dbReference type="GO" id="GO:0005789">
    <property type="term" value="C:endoplasmic reticulum membrane"/>
    <property type="evidence" value="ECO:0007669"/>
    <property type="project" value="TreeGrafter"/>
</dbReference>
<dbReference type="InterPro" id="IPR005804">
    <property type="entry name" value="FA_desaturase_dom"/>
</dbReference>
<evidence type="ECO:0000313" key="16">
    <source>
        <dbReference type="Proteomes" id="UP001431783"/>
    </source>
</evidence>
<dbReference type="GO" id="GO:0006636">
    <property type="term" value="P:unsaturated fatty acid biosynthetic process"/>
    <property type="evidence" value="ECO:0007669"/>
    <property type="project" value="TreeGrafter"/>
</dbReference>
<comment type="cofactor">
    <cofactor evidence="12">
        <name>Fe(2+)</name>
        <dbReference type="ChEBI" id="CHEBI:29033"/>
    </cofactor>
</comment>
<comment type="domain">
    <text evidence="12">The histidine box domains are involved in binding the catalytic metal ions.</text>
</comment>
<evidence type="ECO:0000256" key="1">
    <source>
        <dbReference type="ARBA" id="ARBA00004141"/>
    </source>
</evidence>
<keyword evidence="3 12" id="KW-0444">Lipid biosynthesis</keyword>
<keyword evidence="4 12" id="KW-0812">Transmembrane</keyword>
<evidence type="ECO:0000256" key="11">
    <source>
        <dbReference type="ARBA" id="ARBA00023160"/>
    </source>
</evidence>
<evidence type="ECO:0000256" key="10">
    <source>
        <dbReference type="ARBA" id="ARBA00023136"/>
    </source>
</evidence>
<accession>A0AAW1UFD3</accession>
<evidence type="ECO:0000256" key="12">
    <source>
        <dbReference type="RuleBase" id="RU000581"/>
    </source>
</evidence>
<keyword evidence="7 12" id="KW-0560">Oxidoreductase</keyword>
<dbReference type="PANTHER" id="PTHR11351:SF92">
    <property type="entry name" value="ACYL-COA DESATURASE 2-LIKE PROTEIN"/>
    <property type="match status" value="1"/>
</dbReference>
<evidence type="ECO:0000256" key="2">
    <source>
        <dbReference type="ARBA" id="ARBA00009295"/>
    </source>
</evidence>
<comment type="similarity">
    <text evidence="2 12">Belongs to the fatty acid desaturase type 1 family.</text>
</comment>
<dbReference type="CDD" id="cd03505">
    <property type="entry name" value="Delta9-FADS-like"/>
    <property type="match status" value="1"/>
</dbReference>
<dbReference type="EMBL" id="JARQZJ010000061">
    <property type="protein sequence ID" value="KAK9878855.1"/>
    <property type="molecule type" value="Genomic_DNA"/>
</dbReference>
<dbReference type="PRINTS" id="PR00075">
    <property type="entry name" value="FACDDSATRASE"/>
</dbReference>
<sequence length="347" mass="39925">MSTTLVEGVVESSTAVCDHSHTKKKILPSEIGTDYSFKRKIVWKNVFAFVVLHLGALYGLYLGFFEAKWLTIVFVWFLIFATGEGITAGAHRLYSHKSYKATLPLRVVLLILQTIAGQNCMYIWARDHRQHHKYSDTDADPHNANRGFFFSHMGWLMSKKHPMVIAKGKTIDMSDLEADALVMFQKKYYNPLYFFLALVFPVYLPVYLWNETAWTALFTCYFLRYVALLHITWTVNSIAHYYGTKPFDMNIVAVESKIVSLWAGGEGWHNYHHTFPWDYKASEFAAPLNATTTLIDIMAYFGLAYDMREASISMIQKRIKRTGDGSHAIYGSKKVDDNHNNEMTKMQ</sequence>
<keyword evidence="6 13" id="KW-1133">Transmembrane helix</keyword>
<evidence type="ECO:0000259" key="14">
    <source>
        <dbReference type="Pfam" id="PF00487"/>
    </source>
</evidence>
<feature type="transmembrane region" description="Helical" evidence="13">
    <location>
        <begin position="103"/>
        <end position="125"/>
    </location>
</feature>
<evidence type="ECO:0000256" key="8">
    <source>
        <dbReference type="ARBA" id="ARBA00023004"/>
    </source>
</evidence>
<keyword evidence="16" id="KW-1185">Reference proteome</keyword>
<feature type="transmembrane region" description="Helical" evidence="13">
    <location>
        <begin position="70"/>
        <end position="91"/>
    </location>
</feature>
<evidence type="ECO:0000256" key="5">
    <source>
        <dbReference type="ARBA" id="ARBA00022832"/>
    </source>
</evidence>
<keyword evidence="9" id="KW-0443">Lipid metabolism</keyword>